<reference evidence="3" key="1">
    <citation type="submission" date="2021-01" db="EMBL/GenBank/DDBJ databases">
        <authorList>
            <person name="Kaushik A."/>
        </authorList>
    </citation>
    <scope>NUCLEOTIDE SEQUENCE</scope>
    <source>
        <strain evidence="3">AG2-2IIIB</strain>
    </source>
</reference>
<protein>
    <submittedName>
        <fullName evidence="3">Uncharacterized protein</fullName>
    </submittedName>
</protein>
<evidence type="ECO:0000256" key="2">
    <source>
        <dbReference type="SAM" id="Phobius"/>
    </source>
</evidence>
<feature type="region of interest" description="Disordered" evidence="1">
    <location>
        <begin position="124"/>
        <end position="146"/>
    </location>
</feature>
<feature type="transmembrane region" description="Helical" evidence="2">
    <location>
        <begin position="216"/>
        <end position="233"/>
    </location>
</feature>
<sequence>MNALHSLVCINEPVIFKYWYFDVLHVQRQSTTHTMVSPRSLPAAHNAISDFNNSLLHDAFNKNVEAVAESHHNSPIGAGATRLPLDVNYTHVATSIGTEEKSNTPMDQFENRILQSSRFMSGGDRYNHTETTGNDSTRKIGKPPRVYEEGPTRTSYKFALLIRSMKGSMPVCFTGFFVVPLLLVIEFVSLCFFSHLQWISSNDNHLYIELLLNSTYLGVIMGLGATFGSQLLLHQTGVVHTRTSREISWDMSSYPTVDTDVSPRNSLLEIGAIKAWNPLVYYGNFPLCLAR</sequence>
<evidence type="ECO:0000313" key="4">
    <source>
        <dbReference type="Proteomes" id="UP000663843"/>
    </source>
</evidence>
<keyword evidence="2" id="KW-0812">Transmembrane</keyword>
<keyword evidence="2" id="KW-1133">Transmembrane helix</keyword>
<proteinExistence type="predicted"/>
<dbReference type="EMBL" id="CAJMWT010003210">
    <property type="protein sequence ID" value="CAE6466250.1"/>
    <property type="molecule type" value="Genomic_DNA"/>
</dbReference>
<dbReference type="AlphaFoldDB" id="A0A8H3GU22"/>
<gene>
    <name evidence="3" type="ORF">RDB_LOCUS101535</name>
</gene>
<dbReference type="Proteomes" id="UP000663843">
    <property type="component" value="Unassembled WGS sequence"/>
</dbReference>
<evidence type="ECO:0000313" key="3">
    <source>
        <dbReference type="EMBL" id="CAE6466250.1"/>
    </source>
</evidence>
<name>A0A8H3GU22_9AGAM</name>
<accession>A0A8H3GU22</accession>
<comment type="caution">
    <text evidence="3">The sequence shown here is derived from an EMBL/GenBank/DDBJ whole genome shotgun (WGS) entry which is preliminary data.</text>
</comment>
<evidence type="ECO:0000256" key="1">
    <source>
        <dbReference type="SAM" id="MobiDB-lite"/>
    </source>
</evidence>
<keyword evidence="2" id="KW-0472">Membrane</keyword>
<feature type="transmembrane region" description="Helical" evidence="2">
    <location>
        <begin position="171"/>
        <end position="196"/>
    </location>
</feature>
<organism evidence="3 4">
    <name type="scientific">Rhizoctonia solani</name>
    <dbReference type="NCBI Taxonomy" id="456999"/>
    <lineage>
        <taxon>Eukaryota</taxon>
        <taxon>Fungi</taxon>
        <taxon>Dikarya</taxon>
        <taxon>Basidiomycota</taxon>
        <taxon>Agaricomycotina</taxon>
        <taxon>Agaricomycetes</taxon>
        <taxon>Cantharellales</taxon>
        <taxon>Ceratobasidiaceae</taxon>
        <taxon>Rhizoctonia</taxon>
    </lineage>
</organism>